<evidence type="ECO:0000259" key="2">
    <source>
        <dbReference type="Pfam" id="PF14274"/>
    </source>
</evidence>
<gene>
    <name evidence="3" type="ORF">QM480_07280</name>
</gene>
<reference evidence="3 4" key="1">
    <citation type="submission" date="2023-05" db="EMBL/GenBank/DDBJ databases">
        <title>Novel species of genus Flectobacillus isolated from stream in China.</title>
        <authorList>
            <person name="Lu H."/>
        </authorList>
    </citation>
    <scope>NUCLEOTIDE SEQUENCE [LARGE SCALE GENOMIC DNA]</scope>
    <source>
        <strain evidence="3 4">DC10W</strain>
    </source>
</reference>
<accession>A0ABT6YKK0</accession>
<dbReference type="EMBL" id="JASHID010000004">
    <property type="protein sequence ID" value="MDI9864119.1"/>
    <property type="molecule type" value="Genomic_DNA"/>
</dbReference>
<dbReference type="InterPro" id="IPR025371">
    <property type="entry name" value="BT_3044-like_C"/>
</dbReference>
<comment type="caution">
    <text evidence="3">The sequence shown here is derived from an EMBL/GenBank/DDBJ whole genome shotgun (WGS) entry which is preliminary data.</text>
</comment>
<protein>
    <submittedName>
        <fullName evidence="3">DUF1735 domain-containing protein</fullName>
    </submittedName>
</protein>
<dbReference type="Gene3D" id="2.60.40.1740">
    <property type="entry name" value="hypothetical protein (bacova_03559)"/>
    <property type="match status" value="1"/>
</dbReference>
<proteinExistence type="predicted"/>
<dbReference type="InterPro" id="IPR013728">
    <property type="entry name" value="BT_3987-like_N"/>
</dbReference>
<feature type="domain" description="BT-3987-like N-terminal" evidence="1">
    <location>
        <begin position="56"/>
        <end position="161"/>
    </location>
</feature>
<evidence type="ECO:0000259" key="1">
    <source>
        <dbReference type="Pfam" id="PF08522"/>
    </source>
</evidence>
<dbReference type="Pfam" id="PF08522">
    <property type="entry name" value="BT_3987-like_N"/>
    <property type="match status" value="1"/>
</dbReference>
<dbReference type="RefSeq" id="WP_283369342.1">
    <property type="nucleotide sequence ID" value="NZ_JASHID010000004.1"/>
</dbReference>
<keyword evidence="4" id="KW-1185">Reference proteome</keyword>
<dbReference type="Pfam" id="PF14274">
    <property type="entry name" value="BT_3044-like_C"/>
    <property type="match status" value="1"/>
</dbReference>
<sequence>MNILILEAMKKYINIFNVLVMGSLLSLTSCIEEGKDLIAGKGSNFVRIPAAGTELNNVGLELSAGDKTADLVEIIRDVTSNAELQSTVTVKLKVDDALITKYNTAHGTTIKPLPTSFYKLSATDVTFNAGEFSKIVQLTIDPTKIVGADYAVGLTVDNAGAYKIRSGLGSALFKIIAKNQWDGRYKAAGVFSHPTAGDRAIDRVKDLVSVNANTVIAELGDLGGSGYYMLLTINTDNSVTIKPSGATPNVDQSYSRNYYDPATKRFYLNYSYNVNAPRIVKETLTRQ</sequence>
<evidence type="ECO:0000313" key="3">
    <source>
        <dbReference type="EMBL" id="MDI9864119.1"/>
    </source>
</evidence>
<dbReference type="Proteomes" id="UP001236569">
    <property type="component" value="Unassembled WGS sequence"/>
</dbReference>
<name>A0ABT6YKK0_9BACT</name>
<organism evidence="3 4">
    <name type="scientific">Flectobacillus longus</name>
    <dbReference type="NCBI Taxonomy" id="2984207"/>
    <lineage>
        <taxon>Bacteria</taxon>
        <taxon>Pseudomonadati</taxon>
        <taxon>Bacteroidota</taxon>
        <taxon>Cytophagia</taxon>
        <taxon>Cytophagales</taxon>
        <taxon>Flectobacillaceae</taxon>
        <taxon>Flectobacillus</taxon>
    </lineage>
</organism>
<feature type="domain" description="BT-3044-like C-terminal" evidence="2">
    <location>
        <begin position="171"/>
        <end position="278"/>
    </location>
</feature>
<evidence type="ECO:0000313" key="4">
    <source>
        <dbReference type="Proteomes" id="UP001236569"/>
    </source>
</evidence>